<proteinExistence type="inferred from homology"/>
<dbReference type="Pfam" id="PF14432">
    <property type="entry name" value="DYW_deaminase"/>
    <property type="match status" value="1"/>
</dbReference>
<dbReference type="SUPFAM" id="SSF48452">
    <property type="entry name" value="TPR-like"/>
    <property type="match status" value="1"/>
</dbReference>
<dbReference type="GO" id="GO:0048731">
    <property type="term" value="P:system development"/>
    <property type="evidence" value="ECO:0007669"/>
    <property type="project" value="UniProtKB-ARBA"/>
</dbReference>
<name>A0A6D2I7U4_9BRAS</name>
<keyword evidence="2" id="KW-0677">Repeat</keyword>
<dbReference type="EMBL" id="CACVBM020000887">
    <property type="protein sequence ID" value="CAA7024233.1"/>
    <property type="molecule type" value="Genomic_DNA"/>
</dbReference>
<sequence>MQIPAAVAPPSSVVHHQLSLFSSSETIKEAKQLHCLSLKTATFNLSSVSSRLLSLYTSSPINDLLYARSVFDTIQSPSLPLWNMMIKCYVENHRSHDAIRLFSDLLSEFSPDNFTLPCVFKGCSRLCAVKEGEQIHGVSIKLGFALDKFVQSSLVSLYSKSGLLDRARKVFDKMSDRDLVTWNSLIDGYARSGDVENAEKMFDEIPERDSYSWTSLLHGFSKSGKLEAARDVFEKMPTKNLVSWNAMINGYMRAGDFESACELFKNMPERNLITWNSVMAGFEVNGRFDEALGMFLRMLKEEDGFKPNNATFTSLISAVAASAILSRARWIHGYMVKNGIGTDGVIGTLLIEMYSKCGSIESATSVFESIRRKKLGHWNSVIVGLGMHGKADEALELFKEMVESGVKPNAVAFVGLLNACSHVGYVEEARSYFDLMVREYGVEREIEHYGCLVDALCRTGQLQEAKTMIEKMPVRPNKVIWMSLLRGAKKSVDVEIGEYAAHRLVDLAPESYVPLSNLYAAAGKWERVSEVREMMKKKGIKKEAGWSLIEREGVIHRFIVGDRSHRETEEIYVKMKEMREKLREAGHVADTRQVLLRIEEEKDKEAELELHSERLAIAYGLISSKSKNGKSPIRVVKNLTVCNDCHSVTKLLSRIYQRDIIVRDNSRFHHFRDGSCSCNDFW</sequence>
<gene>
    <name evidence="5" type="ORF">MERR_LOCUS11468</name>
</gene>
<evidence type="ECO:0000256" key="1">
    <source>
        <dbReference type="ARBA" id="ARBA00006643"/>
    </source>
</evidence>
<comment type="caution">
    <text evidence="5">The sequence shown here is derived from an EMBL/GenBank/DDBJ whole genome shotgun (WGS) entry which is preliminary data.</text>
</comment>
<dbReference type="FunFam" id="1.25.40.10:FF:000125">
    <property type="entry name" value="Pentatricopeptide repeat-containing protein"/>
    <property type="match status" value="1"/>
</dbReference>
<dbReference type="Pfam" id="PF20431">
    <property type="entry name" value="E_motif"/>
    <property type="match status" value="1"/>
</dbReference>
<dbReference type="AlphaFoldDB" id="A0A6D2I7U4"/>
<dbReference type="PROSITE" id="PS51375">
    <property type="entry name" value="PPR"/>
    <property type="match status" value="4"/>
</dbReference>
<protein>
    <recommendedName>
        <fullName evidence="4">DYW domain-containing protein</fullName>
    </recommendedName>
</protein>
<dbReference type="Pfam" id="PF01535">
    <property type="entry name" value="PPR"/>
    <property type="match status" value="6"/>
</dbReference>
<reference evidence="5" key="1">
    <citation type="submission" date="2020-01" db="EMBL/GenBank/DDBJ databases">
        <authorList>
            <person name="Mishra B."/>
        </authorList>
    </citation>
    <scope>NUCLEOTIDE SEQUENCE [LARGE SCALE GENOMIC DNA]</scope>
</reference>
<dbReference type="InterPro" id="IPR046848">
    <property type="entry name" value="E_motif"/>
</dbReference>
<dbReference type="GO" id="GO:0009451">
    <property type="term" value="P:RNA modification"/>
    <property type="evidence" value="ECO:0007669"/>
    <property type="project" value="InterPro"/>
</dbReference>
<keyword evidence="6" id="KW-1185">Reference proteome</keyword>
<comment type="similarity">
    <text evidence="1">Belongs to the PPR family. PCMP-H subfamily.</text>
</comment>
<dbReference type="GO" id="GO:0008270">
    <property type="term" value="F:zinc ion binding"/>
    <property type="evidence" value="ECO:0007669"/>
    <property type="project" value="InterPro"/>
</dbReference>
<evidence type="ECO:0000256" key="2">
    <source>
        <dbReference type="ARBA" id="ARBA00022737"/>
    </source>
</evidence>
<dbReference type="PANTHER" id="PTHR47926">
    <property type="entry name" value="PENTATRICOPEPTIDE REPEAT-CONTAINING PROTEIN"/>
    <property type="match status" value="1"/>
</dbReference>
<feature type="repeat" description="PPR" evidence="3">
    <location>
        <begin position="147"/>
        <end position="177"/>
    </location>
</feature>
<feature type="domain" description="DYW" evidence="4">
    <location>
        <begin position="586"/>
        <end position="682"/>
    </location>
</feature>
<evidence type="ECO:0000313" key="5">
    <source>
        <dbReference type="EMBL" id="CAA7024233.1"/>
    </source>
</evidence>
<dbReference type="InterPro" id="IPR011990">
    <property type="entry name" value="TPR-like_helical_dom_sf"/>
</dbReference>
<dbReference type="OrthoDB" id="185373at2759"/>
<dbReference type="Gene3D" id="1.25.40.10">
    <property type="entry name" value="Tetratricopeptide repeat domain"/>
    <property type="match status" value="5"/>
</dbReference>
<dbReference type="InterPro" id="IPR002885">
    <property type="entry name" value="PPR_rpt"/>
</dbReference>
<evidence type="ECO:0000256" key="3">
    <source>
        <dbReference type="PROSITE-ProRule" id="PRU00708"/>
    </source>
</evidence>
<dbReference type="InterPro" id="IPR046960">
    <property type="entry name" value="PPR_At4g14850-like_plant"/>
</dbReference>
<feature type="repeat" description="PPR" evidence="3">
    <location>
        <begin position="178"/>
        <end position="212"/>
    </location>
</feature>
<dbReference type="PANTHER" id="PTHR47926:SF436">
    <property type="entry name" value="PENTATRICOPEPTIDE REPEAT-CONTAINING PROTEIN ELI1, CHLOROPLASTIC-LIKE ISOFORM X2"/>
    <property type="match status" value="1"/>
</dbReference>
<dbReference type="FunFam" id="1.25.40.10:FF:000690">
    <property type="entry name" value="Pentatricopeptide repeat-containing protein"/>
    <property type="match status" value="1"/>
</dbReference>
<feature type="repeat" description="PPR" evidence="3">
    <location>
        <begin position="240"/>
        <end position="274"/>
    </location>
</feature>
<evidence type="ECO:0000259" key="4">
    <source>
        <dbReference type="Pfam" id="PF14432"/>
    </source>
</evidence>
<dbReference type="Proteomes" id="UP000467841">
    <property type="component" value="Unassembled WGS sequence"/>
</dbReference>
<dbReference type="Pfam" id="PF13041">
    <property type="entry name" value="PPR_2"/>
    <property type="match status" value="2"/>
</dbReference>
<dbReference type="InterPro" id="IPR032867">
    <property type="entry name" value="DYW_dom"/>
</dbReference>
<evidence type="ECO:0000313" key="6">
    <source>
        <dbReference type="Proteomes" id="UP000467841"/>
    </source>
</evidence>
<organism evidence="5 6">
    <name type="scientific">Microthlaspi erraticum</name>
    <dbReference type="NCBI Taxonomy" id="1685480"/>
    <lineage>
        <taxon>Eukaryota</taxon>
        <taxon>Viridiplantae</taxon>
        <taxon>Streptophyta</taxon>
        <taxon>Embryophyta</taxon>
        <taxon>Tracheophyta</taxon>
        <taxon>Spermatophyta</taxon>
        <taxon>Magnoliopsida</taxon>
        <taxon>eudicotyledons</taxon>
        <taxon>Gunneridae</taxon>
        <taxon>Pentapetalae</taxon>
        <taxon>rosids</taxon>
        <taxon>malvids</taxon>
        <taxon>Brassicales</taxon>
        <taxon>Brassicaceae</taxon>
        <taxon>Coluteocarpeae</taxon>
        <taxon>Microthlaspi</taxon>
    </lineage>
</organism>
<dbReference type="NCBIfam" id="TIGR00756">
    <property type="entry name" value="PPR"/>
    <property type="match status" value="9"/>
</dbReference>
<dbReference type="GO" id="GO:0003729">
    <property type="term" value="F:mRNA binding"/>
    <property type="evidence" value="ECO:0007669"/>
    <property type="project" value="UniProtKB-ARBA"/>
</dbReference>
<accession>A0A6D2I7U4</accession>
<dbReference type="FunFam" id="1.25.40.10:FF:000470">
    <property type="entry name" value="Pentatricopeptide repeat-containing protein At5g66520"/>
    <property type="match status" value="1"/>
</dbReference>
<feature type="repeat" description="PPR" evidence="3">
    <location>
        <begin position="374"/>
        <end position="408"/>
    </location>
</feature>